<sequence length="103" mass="11236">MGLGVASAGITPVRYVMVSPLQVLVLGIPTMLFYSKVRKSGMLLILSDESTASIEHENETMIQKAIGRLIENRTVLIIAHKLRSVVACDKIVVLSEGKLIWSS</sequence>
<keyword evidence="1" id="KW-0472">Membrane</keyword>
<dbReference type="GO" id="GO:0015421">
    <property type="term" value="F:ABC-type oligopeptide transporter activity"/>
    <property type="evidence" value="ECO:0007669"/>
    <property type="project" value="TreeGrafter"/>
</dbReference>
<protein>
    <submittedName>
        <fullName evidence="2">Uncharacterized protein</fullName>
    </submittedName>
</protein>
<feature type="transmembrane region" description="Helical" evidence="1">
    <location>
        <begin position="12"/>
        <end position="34"/>
    </location>
</feature>
<keyword evidence="1" id="KW-0812">Transmembrane</keyword>
<dbReference type="AlphaFoldDB" id="U2Q5H2"/>
<accession>U2Q5H2</accession>
<proteinExistence type="predicted"/>
<dbReference type="PANTHER" id="PTHR43394:SF1">
    <property type="entry name" value="ATP-BINDING CASSETTE SUB-FAMILY B MEMBER 10, MITOCHONDRIAL"/>
    <property type="match status" value="1"/>
</dbReference>
<evidence type="ECO:0000313" key="2">
    <source>
        <dbReference type="EMBL" id="ERK58000.1"/>
    </source>
</evidence>
<comment type="caution">
    <text evidence="2">The sequence shown here is derived from an EMBL/GenBank/DDBJ whole genome shotgun (WGS) entry which is preliminary data.</text>
</comment>
<gene>
    <name evidence="2" type="ORF">HMPREF0682_2891</name>
</gene>
<dbReference type="Proteomes" id="UP000017052">
    <property type="component" value="Unassembled WGS sequence"/>
</dbReference>
<dbReference type="Gene3D" id="3.40.50.300">
    <property type="entry name" value="P-loop containing nucleotide triphosphate hydrolases"/>
    <property type="match status" value="1"/>
</dbReference>
<dbReference type="SUPFAM" id="SSF52540">
    <property type="entry name" value="P-loop containing nucleoside triphosphate hydrolases"/>
    <property type="match status" value="1"/>
</dbReference>
<evidence type="ECO:0000313" key="3">
    <source>
        <dbReference type="Proteomes" id="UP000017052"/>
    </source>
</evidence>
<dbReference type="InterPro" id="IPR039421">
    <property type="entry name" value="Type_1_exporter"/>
</dbReference>
<keyword evidence="1" id="KW-1133">Transmembrane helix</keyword>
<evidence type="ECO:0000256" key="1">
    <source>
        <dbReference type="SAM" id="Phobius"/>
    </source>
</evidence>
<dbReference type="EMBL" id="ACVN02000145">
    <property type="protein sequence ID" value="ERK58000.1"/>
    <property type="molecule type" value="Genomic_DNA"/>
</dbReference>
<dbReference type="InterPro" id="IPR027417">
    <property type="entry name" value="P-loop_NTPase"/>
</dbReference>
<keyword evidence="3" id="KW-1185">Reference proteome</keyword>
<dbReference type="PANTHER" id="PTHR43394">
    <property type="entry name" value="ATP-DEPENDENT PERMEASE MDL1, MITOCHONDRIAL"/>
    <property type="match status" value="1"/>
</dbReference>
<organism evidence="2 3">
    <name type="scientific">Propionibacterium acidifaciens F0233</name>
    <dbReference type="NCBI Taxonomy" id="553198"/>
    <lineage>
        <taxon>Bacteria</taxon>
        <taxon>Bacillati</taxon>
        <taxon>Actinomycetota</taxon>
        <taxon>Actinomycetes</taxon>
        <taxon>Propionibacteriales</taxon>
        <taxon>Propionibacteriaceae</taxon>
        <taxon>Propionibacterium</taxon>
    </lineage>
</organism>
<name>U2Q5H2_9ACTN</name>
<reference evidence="2" key="1">
    <citation type="submission" date="2013-08" db="EMBL/GenBank/DDBJ databases">
        <authorList>
            <person name="Durkin A.S."/>
            <person name="Haft D.R."/>
            <person name="McCorrison J."/>
            <person name="Torralba M."/>
            <person name="Gillis M."/>
            <person name="Haft D.H."/>
            <person name="Methe B."/>
            <person name="Sutton G."/>
            <person name="Nelson K.E."/>
        </authorList>
    </citation>
    <scope>NUCLEOTIDE SEQUENCE [LARGE SCALE GENOMIC DNA]</scope>
    <source>
        <strain evidence="2">F0233</strain>
    </source>
</reference>